<organism evidence="1 2">
    <name type="scientific">Paenibacillus anaericanus</name>
    <dbReference type="NCBI Taxonomy" id="170367"/>
    <lineage>
        <taxon>Bacteria</taxon>
        <taxon>Bacillati</taxon>
        <taxon>Bacillota</taxon>
        <taxon>Bacilli</taxon>
        <taxon>Bacillales</taxon>
        <taxon>Paenibacillaceae</taxon>
        <taxon>Paenibacillus</taxon>
    </lineage>
</organism>
<dbReference type="Pfam" id="PF21172">
    <property type="entry name" value="CueP"/>
    <property type="match status" value="1"/>
</dbReference>
<sequence>MRKKILMATGLVVVAVGAYMLVGGGGNEKKASNAINVQEIKQLVNDYSVGNIEDQSASITSEQLIVNADTGSSKTYDLPEDEFFVSIAPYVAETHPCAIHSLTGCQGEMVEKEFKVSVDDMEGNVILDQTMKSQANGFIDLWLPRDKKYRVTIEQDGKTAESEISTFKDDNTCITTMQLLEKTSA</sequence>
<protein>
    <recommendedName>
        <fullName evidence="3">CueP family metal-binding protein</fullName>
    </recommendedName>
</protein>
<dbReference type="AlphaFoldDB" id="A0A433Y7Z3"/>
<dbReference type="Proteomes" id="UP000279446">
    <property type="component" value="Unassembled WGS sequence"/>
</dbReference>
<evidence type="ECO:0000313" key="1">
    <source>
        <dbReference type="EMBL" id="RUT45479.1"/>
    </source>
</evidence>
<reference evidence="1 2" key="1">
    <citation type="submission" date="2018-12" db="EMBL/GenBank/DDBJ databases">
        <authorList>
            <person name="Sun L."/>
            <person name="Chen Z."/>
        </authorList>
    </citation>
    <scope>NUCLEOTIDE SEQUENCE [LARGE SCALE GENOMIC DNA]</scope>
    <source>
        <strain evidence="1 2">DSM 15890</strain>
    </source>
</reference>
<gene>
    <name evidence="1" type="ORF">EJP82_14365</name>
</gene>
<dbReference type="InterPro" id="IPR047808">
    <property type="entry name" value="CueP-like"/>
</dbReference>
<name>A0A433Y7Z3_9BACL</name>
<dbReference type="OrthoDB" id="73040at2"/>
<evidence type="ECO:0008006" key="3">
    <source>
        <dbReference type="Google" id="ProtNLM"/>
    </source>
</evidence>
<dbReference type="NCBIfam" id="NF038094">
    <property type="entry name" value="CueP_fam"/>
    <property type="match status" value="1"/>
</dbReference>
<accession>A0A433Y7Z3</accession>
<comment type="caution">
    <text evidence="1">The sequence shown here is derived from an EMBL/GenBank/DDBJ whole genome shotgun (WGS) entry which is preliminary data.</text>
</comment>
<keyword evidence="2" id="KW-1185">Reference proteome</keyword>
<evidence type="ECO:0000313" key="2">
    <source>
        <dbReference type="Proteomes" id="UP000279446"/>
    </source>
</evidence>
<proteinExistence type="predicted"/>
<dbReference type="EMBL" id="RZNY01000011">
    <property type="protein sequence ID" value="RUT45479.1"/>
    <property type="molecule type" value="Genomic_DNA"/>
</dbReference>
<dbReference type="Gene3D" id="2.60.40.3700">
    <property type="match status" value="1"/>
</dbReference>